<comment type="caution">
    <text evidence="2">The sequence shown here is derived from an EMBL/GenBank/DDBJ whole genome shotgun (WGS) entry which is preliminary data.</text>
</comment>
<accession>A0A2W5SV20</accession>
<keyword evidence="1" id="KW-0472">Membrane</keyword>
<evidence type="ECO:0000313" key="2">
    <source>
        <dbReference type="EMBL" id="PZR03275.1"/>
    </source>
</evidence>
<feature type="transmembrane region" description="Helical" evidence="1">
    <location>
        <begin position="29"/>
        <end position="62"/>
    </location>
</feature>
<dbReference type="EMBL" id="QFRA01000047">
    <property type="protein sequence ID" value="PZR03275.1"/>
    <property type="molecule type" value="Genomic_DNA"/>
</dbReference>
<dbReference type="AlphaFoldDB" id="A0A2W5SV20"/>
<protein>
    <submittedName>
        <fullName evidence="2">Uncharacterized protein</fullName>
    </submittedName>
</protein>
<reference evidence="2 3" key="1">
    <citation type="submission" date="2017-08" db="EMBL/GenBank/DDBJ databases">
        <title>Infants hospitalized years apart are colonized by the same room-sourced microbial strains.</title>
        <authorList>
            <person name="Brooks B."/>
            <person name="Olm M.R."/>
            <person name="Firek B.A."/>
            <person name="Baker R."/>
            <person name="Thomas B.C."/>
            <person name="Morowitz M.J."/>
            <person name="Banfield J.F."/>
        </authorList>
    </citation>
    <scope>NUCLEOTIDE SEQUENCE [LARGE SCALE GENOMIC DNA]</scope>
    <source>
        <strain evidence="2">S2_003_000_R1_3</strain>
    </source>
</reference>
<gene>
    <name evidence="2" type="ORF">DI525_10570</name>
</gene>
<organism evidence="2 3">
    <name type="scientific">Corynebacterium kroppenstedtii</name>
    <dbReference type="NCBI Taxonomy" id="161879"/>
    <lineage>
        <taxon>Bacteria</taxon>
        <taxon>Bacillati</taxon>
        <taxon>Actinomycetota</taxon>
        <taxon>Actinomycetes</taxon>
        <taxon>Mycobacteriales</taxon>
        <taxon>Corynebacteriaceae</taxon>
        <taxon>Corynebacterium</taxon>
    </lineage>
</organism>
<proteinExistence type="predicted"/>
<evidence type="ECO:0000313" key="3">
    <source>
        <dbReference type="Proteomes" id="UP000249432"/>
    </source>
</evidence>
<dbReference type="RefSeq" id="WP_221927402.1">
    <property type="nucleotide sequence ID" value="NZ_CAKZHK010000008.1"/>
</dbReference>
<keyword evidence="1" id="KW-0812">Transmembrane</keyword>
<name>A0A2W5SV20_9CORY</name>
<keyword evidence="1" id="KW-1133">Transmembrane helix</keyword>
<sequence length="78" mass="8425">MSSQVDRYVAASPAQRKADVRKYSARGATFAGVGIIALITSAVASSTFFIIVSMLIVAAGAWDGYKVMRILKHEDTWT</sequence>
<dbReference type="Proteomes" id="UP000249432">
    <property type="component" value="Unassembled WGS sequence"/>
</dbReference>
<evidence type="ECO:0000256" key="1">
    <source>
        <dbReference type="SAM" id="Phobius"/>
    </source>
</evidence>